<feature type="compositionally biased region" description="Basic and acidic residues" evidence="2">
    <location>
        <begin position="21"/>
        <end position="31"/>
    </location>
</feature>
<proteinExistence type="predicted"/>
<feature type="compositionally biased region" description="Basic and acidic residues" evidence="2">
    <location>
        <begin position="628"/>
        <end position="637"/>
    </location>
</feature>
<name>A0AAD5MDC6_PYTIN</name>
<dbReference type="Gene3D" id="1.25.10.10">
    <property type="entry name" value="Leucine-rich Repeat Variant"/>
    <property type="match status" value="2"/>
</dbReference>
<dbReference type="GO" id="GO:0000480">
    <property type="term" value="P:endonucleolytic cleavage in 5'-ETS of tricistronic rRNA transcript (SSU-rRNA, 5.8S rRNA, LSU-rRNA)"/>
    <property type="evidence" value="ECO:0007669"/>
    <property type="project" value="TreeGrafter"/>
</dbReference>
<dbReference type="PANTHER" id="PTHR13102:SF0">
    <property type="entry name" value="NUCLEOLAR PROTEIN 9"/>
    <property type="match status" value="1"/>
</dbReference>
<comment type="caution">
    <text evidence="3">The sequence shown here is derived from an EMBL/GenBank/DDBJ whole genome shotgun (WGS) entry which is preliminary data.</text>
</comment>
<dbReference type="Pfam" id="PF22493">
    <property type="entry name" value="PUF_NOP9"/>
    <property type="match status" value="1"/>
</dbReference>
<dbReference type="SMART" id="SM00025">
    <property type="entry name" value="Pumilio"/>
    <property type="match status" value="4"/>
</dbReference>
<dbReference type="InterPro" id="IPR001313">
    <property type="entry name" value="Pumilio_RNA-bd_rpt"/>
</dbReference>
<dbReference type="GO" id="GO:0030688">
    <property type="term" value="C:preribosome, small subunit precursor"/>
    <property type="evidence" value="ECO:0007669"/>
    <property type="project" value="TreeGrafter"/>
</dbReference>
<dbReference type="GO" id="GO:0005730">
    <property type="term" value="C:nucleolus"/>
    <property type="evidence" value="ECO:0007669"/>
    <property type="project" value="TreeGrafter"/>
</dbReference>
<evidence type="ECO:0000256" key="2">
    <source>
        <dbReference type="SAM" id="MobiDB-lite"/>
    </source>
</evidence>
<evidence type="ECO:0000313" key="3">
    <source>
        <dbReference type="EMBL" id="KAJ0403642.1"/>
    </source>
</evidence>
<feature type="compositionally biased region" description="Basic residues" evidence="2">
    <location>
        <begin position="618"/>
        <end position="627"/>
    </location>
</feature>
<keyword evidence="1" id="KW-0677">Repeat</keyword>
<evidence type="ECO:0000313" key="4">
    <source>
        <dbReference type="Proteomes" id="UP001209570"/>
    </source>
</evidence>
<dbReference type="EMBL" id="JAKCXM010000078">
    <property type="protein sequence ID" value="KAJ0403642.1"/>
    <property type="molecule type" value="Genomic_DNA"/>
</dbReference>
<dbReference type="InterPro" id="IPR016024">
    <property type="entry name" value="ARM-type_fold"/>
</dbReference>
<organism evidence="3 4">
    <name type="scientific">Pythium insidiosum</name>
    <name type="common">Pythiosis disease agent</name>
    <dbReference type="NCBI Taxonomy" id="114742"/>
    <lineage>
        <taxon>Eukaryota</taxon>
        <taxon>Sar</taxon>
        <taxon>Stramenopiles</taxon>
        <taxon>Oomycota</taxon>
        <taxon>Peronosporomycetes</taxon>
        <taxon>Pythiales</taxon>
        <taxon>Pythiaceae</taxon>
        <taxon>Pythium</taxon>
    </lineage>
</organism>
<dbReference type="InterPro" id="IPR040000">
    <property type="entry name" value="NOP9"/>
</dbReference>
<dbReference type="GO" id="GO:0030686">
    <property type="term" value="C:90S preribosome"/>
    <property type="evidence" value="ECO:0007669"/>
    <property type="project" value="TreeGrafter"/>
</dbReference>
<feature type="region of interest" description="Disordered" evidence="2">
    <location>
        <begin position="674"/>
        <end position="698"/>
    </location>
</feature>
<dbReference type="GO" id="GO:0000447">
    <property type="term" value="P:endonucleolytic cleavage in ITS1 to separate SSU-rRNA from 5.8S rRNA and LSU-rRNA from tricistronic rRNA transcript (SSU-rRNA, 5.8S rRNA, LSU-rRNA)"/>
    <property type="evidence" value="ECO:0007669"/>
    <property type="project" value="TreeGrafter"/>
</dbReference>
<dbReference type="GO" id="GO:0000472">
    <property type="term" value="P:endonucleolytic cleavage to generate mature 5'-end of SSU-rRNA from (SSU-rRNA, 5.8S rRNA, LSU-rRNA)"/>
    <property type="evidence" value="ECO:0007669"/>
    <property type="project" value="TreeGrafter"/>
</dbReference>
<dbReference type="Proteomes" id="UP001209570">
    <property type="component" value="Unassembled WGS sequence"/>
</dbReference>
<evidence type="ECO:0000256" key="1">
    <source>
        <dbReference type="ARBA" id="ARBA00022737"/>
    </source>
</evidence>
<reference evidence="3" key="1">
    <citation type="submission" date="2021-12" db="EMBL/GenBank/DDBJ databases">
        <title>Prjna785345.</title>
        <authorList>
            <person name="Rujirawat T."/>
            <person name="Krajaejun T."/>
        </authorList>
    </citation>
    <scope>NUCLEOTIDE SEQUENCE</scope>
    <source>
        <strain evidence="3">Pi057C3</strain>
    </source>
</reference>
<feature type="region of interest" description="Disordered" evidence="2">
    <location>
        <begin position="1"/>
        <end position="31"/>
    </location>
</feature>
<evidence type="ECO:0008006" key="5">
    <source>
        <dbReference type="Google" id="ProtNLM"/>
    </source>
</evidence>
<dbReference type="PANTHER" id="PTHR13102">
    <property type="entry name" value="NUCLEOLAR PROTEIN 9"/>
    <property type="match status" value="1"/>
</dbReference>
<dbReference type="SUPFAM" id="SSF48371">
    <property type="entry name" value="ARM repeat"/>
    <property type="match status" value="2"/>
</dbReference>
<dbReference type="InterPro" id="IPR011989">
    <property type="entry name" value="ARM-like"/>
</dbReference>
<dbReference type="GO" id="GO:0000056">
    <property type="term" value="P:ribosomal small subunit export from nucleus"/>
    <property type="evidence" value="ECO:0007669"/>
    <property type="project" value="TreeGrafter"/>
</dbReference>
<accession>A0AAD5MDC6</accession>
<sequence length="698" mass="76715">MAPPHDEEPQTSASAGANGQRPERLRPRRLEPDTLSYLKEVAESLTQSGGDELTADEAEMMLWNVLEELAPRAASASSDRHGGEIIEAILPRMSDGQLRFFLSKMEGYFSHLWTNRYSSHVLQNVLARAGLIVDREVSGGDDLDDGDMDERLQGTPAMSEIIVNMVSELEREWLTLMNDVSASHVWRSVLAVLAGRPLAPEKRGKKGKHRALGPALAKDDASAVQLAVPASFEALYGQFVRTFRHAPTAAMLDYVYDRNSGPLIAMALRLAPGKLQSKLAQHLLQWSDEAASAQTFYDYAGETVASHVLEAVFASVSDDFFAAILRRCMLGKLLEFSQHSIANFVVQHALQRVAAKDLAAEVLAELETATWTLFSMGRAGVVWRLVEMCRRVGLHEQQIFTAVVEAVKKQENKKPEPARKELVPALLALTLATGADSSASTKVHLNVVGAKILAEFLATDYADWLKPLYDGILSLNTAQLLALAMDSTGSRCIVEPIWESADDERRWVREGLYAKFVGHFGSLALDRLGAFSVMKCFEKLALREKAAVAEELSAVEGKLQGSHFAQLVMNTVHLLEFMRNREKWQALFEKKDKIADLFKDVVGGDDDADDAAPGDKKLKQKQKKDKKRAAAESEAPAKKKAKKARGAVELPAVAKAESQGADIDVIMGALRGSLASSKDAKKQKKKKKKQSNDDEDDD</sequence>
<feature type="region of interest" description="Disordered" evidence="2">
    <location>
        <begin position="606"/>
        <end position="656"/>
    </location>
</feature>
<keyword evidence="4" id="KW-1185">Reference proteome</keyword>
<dbReference type="AlphaFoldDB" id="A0AAD5MDC6"/>
<protein>
    <recommendedName>
        <fullName evidence="5">Pumilio domain-containing protein NOP9</fullName>
    </recommendedName>
</protein>
<dbReference type="GO" id="GO:0003723">
    <property type="term" value="F:RNA binding"/>
    <property type="evidence" value="ECO:0007669"/>
    <property type="project" value="InterPro"/>
</dbReference>
<gene>
    <name evidence="3" type="ORF">P43SY_002457</name>
</gene>